<dbReference type="Pfam" id="PF12760">
    <property type="entry name" value="Zn_ribbon_IS1595"/>
    <property type="match status" value="1"/>
</dbReference>
<dbReference type="InterPro" id="IPR024445">
    <property type="entry name" value="Tnp_ISXO2-like"/>
</dbReference>
<dbReference type="InterPro" id="IPR024442">
    <property type="entry name" value="Transposase_Zn_ribbon"/>
</dbReference>
<protein>
    <submittedName>
        <fullName evidence="2">Transposase-like protein</fullName>
    </submittedName>
</protein>
<dbReference type="AlphaFoldDB" id="A0A7W8J566"/>
<dbReference type="SMART" id="SM01126">
    <property type="entry name" value="DDE_Tnp_IS1595"/>
    <property type="match status" value="1"/>
</dbReference>
<accession>A0A7W8J566</accession>
<dbReference type="Proteomes" id="UP000569092">
    <property type="component" value="Unassembled WGS sequence"/>
</dbReference>
<name>A0A7W8J566_9BACT</name>
<proteinExistence type="predicted"/>
<evidence type="ECO:0000259" key="1">
    <source>
        <dbReference type="SMART" id="SM01126"/>
    </source>
</evidence>
<dbReference type="InterPro" id="IPR053164">
    <property type="entry name" value="IS1016-like_transposase"/>
</dbReference>
<organism evidence="2 3">
    <name type="scientific">Tunturiibacter lichenicola</name>
    <dbReference type="NCBI Taxonomy" id="2051959"/>
    <lineage>
        <taxon>Bacteria</taxon>
        <taxon>Pseudomonadati</taxon>
        <taxon>Acidobacteriota</taxon>
        <taxon>Terriglobia</taxon>
        <taxon>Terriglobales</taxon>
        <taxon>Acidobacteriaceae</taxon>
        <taxon>Tunturiibacter</taxon>
    </lineage>
</organism>
<gene>
    <name evidence="2" type="ORF">HDF10_000798</name>
</gene>
<feature type="domain" description="ISXO2-like transposase" evidence="1">
    <location>
        <begin position="130"/>
        <end position="276"/>
    </location>
</feature>
<dbReference type="EMBL" id="JACHDZ010000001">
    <property type="protein sequence ID" value="MBB5342848.1"/>
    <property type="molecule type" value="Genomic_DNA"/>
</dbReference>
<dbReference type="NCBIfam" id="NF033547">
    <property type="entry name" value="transpos_IS1595"/>
    <property type="match status" value="1"/>
</dbReference>
<evidence type="ECO:0000313" key="3">
    <source>
        <dbReference type="Proteomes" id="UP000569092"/>
    </source>
</evidence>
<dbReference type="PANTHER" id="PTHR47163">
    <property type="entry name" value="DDE_TNP_IS1595 DOMAIN-CONTAINING PROTEIN"/>
    <property type="match status" value="1"/>
</dbReference>
<evidence type="ECO:0000313" key="2">
    <source>
        <dbReference type="EMBL" id="MBB5342848.1"/>
    </source>
</evidence>
<dbReference type="PANTHER" id="PTHR47163:SF2">
    <property type="entry name" value="SI:DKEY-17M8.2"/>
    <property type="match status" value="1"/>
</dbReference>
<dbReference type="Pfam" id="PF12762">
    <property type="entry name" value="DDE_Tnp_IS1595"/>
    <property type="match status" value="1"/>
</dbReference>
<comment type="caution">
    <text evidence="2">The sequence shown here is derived from an EMBL/GenBank/DDBJ whole genome shotgun (WGS) entry which is preliminary data.</text>
</comment>
<sequence>MNLFSLAKKFPTEEHALAYLMKARWPDGVRCMACDHPKCWLTESKGKTGKPRRLFQCAECGWQFSATTGTLFHDSHLPLQKWFAVIALMIEGKKGISAAQVQRHIGMTYKTAWYVCHRIRQAMQEEADFTVGGPDTTVEIDEMYVGGRRRLQGVKTPSKPNKTVVVGMAERHGSLHMRVVPSNTLQNLRRVYHDHVDTETSKVVTDGNQTYKGVVPRAKHQQGNHEEEIRDKGRVTSTYTVESAFSLFKRGIVGNYHRLSAEHLDRYLGEFCWRYNRRRMQPWLFDMALQNLTKRKPLPYKLLTDDGFYTFKKDLTEWYSDQF</sequence>
<reference evidence="2 3" key="1">
    <citation type="submission" date="2020-08" db="EMBL/GenBank/DDBJ databases">
        <title>Genomic Encyclopedia of Type Strains, Phase IV (KMG-V): Genome sequencing to study the core and pangenomes of soil and plant-associated prokaryotes.</title>
        <authorList>
            <person name="Whitman W."/>
        </authorList>
    </citation>
    <scope>NUCLEOTIDE SEQUENCE [LARGE SCALE GENOMIC DNA]</scope>
    <source>
        <strain evidence="2 3">M8US30</strain>
    </source>
</reference>